<dbReference type="KEGG" id="nti:DNFV4_00314"/>
<evidence type="ECO:0000313" key="3">
    <source>
        <dbReference type="Proteomes" id="UP001179121"/>
    </source>
</evidence>
<name>A0AA86MVQ8_9BACT</name>
<dbReference type="Proteomes" id="UP001179121">
    <property type="component" value="Chromosome"/>
</dbReference>
<dbReference type="EMBL" id="OX365700">
    <property type="protein sequence ID" value="CAI4029894.1"/>
    <property type="molecule type" value="Genomic_DNA"/>
</dbReference>
<sequence length="59" mass="6351">MNGALPFVDAVKQAADQMLLVGYLAGGIVLVVGVALVLHEAYLEARRNAGRVWKDREEG</sequence>
<reference evidence="2" key="1">
    <citation type="submission" date="2022-10" db="EMBL/GenBank/DDBJ databases">
        <authorList>
            <person name="Koch H."/>
        </authorList>
    </citation>
    <scope>NUCLEOTIDE SEQUENCE</scope>
    <source>
        <strain evidence="2">DNF</strain>
    </source>
</reference>
<accession>A0AA86MVQ8</accession>
<gene>
    <name evidence="2" type="ORF">DNFV4_00314</name>
</gene>
<evidence type="ECO:0000313" key="2">
    <source>
        <dbReference type="EMBL" id="CAI4029894.1"/>
    </source>
</evidence>
<keyword evidence="1" id="KW-0812">Transmembrane</keyword>
<keyword evidence="1" id="KW-0472">Membrane</keyword>
<proteinExistence type="predicted"/>
<organism evidence="2 3">
    <name type="scientific">Nitrospira tepida</name>
    <dbReference type="NCBI Taxonomy" id="2973512"/>
    <lineage>
        <taxon>Bacteria</taxon>
        <taxon>Pseudomonadati</taxon>
        <taxon>Nitrospirota</taxon>
        <taxon>Nitrospiria</taxon>
        <taxon>Nitrospirales</taxon>
        <taxon>Nitrospiraceae</taxon>
        <taxon>Nitrospira</taxon>
    </lineage>
</organism>
<keyword evidence="3" id="KW-1185">Reference proteome</keyword>
<dbReference type="AlphaFoldDB" id="A0AA86MVQ8"/>
<keyword evidence="1" id="KW-1133">Transmembrane helix</keyword>
<evidence type="ECO:0000256" key="1">
    <source>
        <dbReference type="SAM" id="Phobius"/>
    </source>
</evidence>
<protein>
    <submittedName>
        <fullName evidence="2">Uncharacterized protein</fullName>
    </submittedName>
</protein>
<dbReference type="RefSeq" id="WP_289266913.1">
    <property type="nucleotide sequence ID" value="NZ_OX365700.1"/>
</dbReference>
<feature type="transmembrane region" description="Helical" evidence="1">
    <location>
        <begin position="20"/>
        <end position="38"/>
    </location>
</feature>